<dbReference type="Proteomes" id="UP001305414">
    <property type="component" value="Unassembled WGS sequence"/>
</dbReference>
<proteinExistence type="predicted"/>
<reference evidence="1 2" key="1">
    <citation type="submission" date="2023-10" db="EMBL/GenBank/DDBJ databases">
        <title>Draft genome sequence of Xylaria bambusicola isolate GMP-LS, the root and basal stem rot pathogen of sugarcane in Indonesia.</title>
        <authorList>
            <person name="Selvaraj P."/>
            <person name="Muralishankar V."/>
            <person name="Muruganantham S."/>
            <person name="Sp S."/>
            <person name="Haryani S."/>
            <person name="Lau K.J.X."/>
            <person name="Naqvi N.I."/>
        </authorList>
    </citation>
    <scope>NUCLEOTIDE SEQUENCE [LARGE SCALE GENOMIC DNA]</scope>
    <source>
        <strain evidence="1">GMP-LS</strain>
    </source>
</reference>
<comment type="caution">
    <text evidence="1">The sequence shown here is derived from an EMBL/GenBank/DDBJ whole genome shotgun (WGS) entry which is preliminary data.</text>
</comment>
<evidence type="ECO:0000313" key="2">
    <source>
        <dbReference type="Proteomes" id="UP001305414"/>
    </source>
</evidence>
<dbReference type="EMBL" id="JAWHQM010000039">
    <property type="protein sequence ID" value="KAK5634210.1"/>
    <property type="molecule type" value="Genomic_DNA"/>
</dbReference>
<dbReference type="AlphaFoldDB" id="A0AAN7UKF8"/>
<sequence>MNRQINTYGDVGPCLDLLDAFTHVLELPGRFLKNGGHALPQARIVSFRAQKAYVGPQLRDVALQME</sequence>
<name>A0AAN7UKF8_9PEZI</name>
<keyword evidence="2" id="KW-1185">Reference proteome</keyword>
<evidence type="ECO:0000313" key="1">
    <source>
        <dbReference type="EMBL" id="KAK5634210.1"/>
    </source>
</evidence>
<organism evidence="1 2">
    <name type="scientific">Xylaria bambusicola</name>
    <dbReference type="NCBI Taxonomy" id="326684"/>
    <lineage>
        <taxon>Eukaryota</taxon>
        <taxon>Fungi</taxon>
        <taxon>Dikarya</taxon>
        <taxon>Ascomycota</taxon>
        <taxon>Pezizomycotina</taxon>
        <taxon>Sordariomycetes</taxon>
        <taxon>Xylariomycetidae</taxon>
        <taxon>Xylariales</taxon>
        <taxon>Xylariaceae</taxon>
        <taxon>Xylaria</taxon>
    </lineage>
</organism>
<accession>A0AAN7UKF8</accession>
<protein>
    <submittedName>
        <fullName evidence="1">Uncharacterized protein</fullName>
    </submittedName>
</protein>
<gene>
    <name evidence="1" type="ORF">RRF57_009924</name>
</gene>